<evidence type="ECO:0000256" key="4">
    <source>
        <dbReference type="SAM" id="MobiDB-lite"/>
    </source>
</evidence>
<dbReference type="AlphaFoldDB" id="A0A7D5SB30"/>
<dbReference type="Proteomes" id="UP000509684">
    <property type="component" value="Chromosome"/>
</dbReference>
<evidence type="ECO:0000313" key="6">
    <source>
        <dbReference type="EMBL" id="QLH49377.1"/>
    </source>
</evidence>
<dbReference type="InterPro" id="IPR002938">
    <property type="entry name" value="FAD-bd"/>
</dbReference>
<comment type="cofactor">
    <cofactor evidence="1">
        <name>FAD</name>
        <dbReference type="ChEBI" id="CHEBI:57692"/>
    </cofactor>
</comment>
<dbReference type="SUPFAM" id="SSF51905">
    <property type="entry name" value="FAD/NAD(P)-binding domain"/>
    <property type="match status" value="1"/>
</dbReference>
<evidence type="ECO:0000259" key="5">
    <source>
        <dbReference type="Pfam" id="PF01494"/>
    </source>
</evidence>
<feature type="region of interest" description="Disordered" evidence="4">
    <location>
        <begin position="148"/>
        <end position="183"/>
    </location>
</feature>
<dbReference type="InterPro" id="IPR050641">
    <property type="entry name" value="RIFMO-like"/>
</dbReference>
<keyword evidence="6" id="KW-0560">Oxidoreductase</keyword>
<name>A0A7D5SB30_9PROT</name>
<feature type="region of interest" description="Disordered" evidence="4">
    <location>
        <begin position="109"/>
        <end position="134"/>
    </location>
</feature>
<accession>A0A7D5SB30</accession>
<keyword evidence="6" id="KW-0503">Monooxygenase</keyword>
<protein>
    <submittedName>
        <fullName evidence="6">FAD-dependent monooxygenase</fullName>
    </submittedName>
</protein>
<evidence type="ECO:0000256" key="2">
    <source>
        <dbReference type="ARBA" id="ARBA00022630"/>
    </source>
</evidence>
<dbReference type="GO" id="GO:0016709">
    <property type="term" value="F:oxidoreductase activity, acting on paired donors, with incorporation or reduction of molecular oxygen, NAD(P)H as one donor, and incorporation of one atom of oxygen"/>
    <property type="evidence" value="ECO:0007669"/>
    <property type="project" value="UniProtKB-ARBA"/>
</dbReference>
<organism evidence="6 7">
    <name type="scientific">Candidatus Accumulibacter cognatus</name>
    <dbReference type="NCBI Taxonomy" id="2954383"/>
    <lineage>
        <taxon>Bacteria</taxon>
        <taxon>Pseudomonadati</taxon>
        <taxon>Pseudomonadota</taxon>
        <taxon>Betaproteobacteria</taxon>
        <taxon>Candidatus Accumulibacter</taxon>
    </lineage>
</organism>
<dbReference type="Pfam" id="PF01494">
    <property type="entry name" value="FAD_binding_3"/>
    <property type="match status" value="1"/>
</dbReference>
<feature type="domain" description="FAD-binding" evidence="5">
    <location>
        <begin position="15"/>
        <end position="95"/>
    </location>
</feature>
<gene>
    <name evidence="6" type="ORF">HWD57_05960</name>
</gene>
<evidence type="ECO:0000256" key="3">
    <source>
        <dbReference type="ARBA" id="ARBA00022827"/>
    </source>
</evidence>
<dbReference type="GO" id="GO:0071949">
    <property type="term" value="F:FAD binding"/>
    <property type="evidence" value="ECO:0007669"/>
    <property type="project" value="InterPro"/>
</dbReference>
<dbReference type="PANTHER" id="PTHR43004:SF19">
    <property type="entry name" value="BINDING MONOOXYGENASE, PUTATIVE (JCVI)-RELATED"/>
    <property type="match status" value="1"/>
</dbReference>
<keyword evidence="2" id="KW-0285">Flavoprotein</keyword>
<proteinExistence type="predicted"/>
<keyword evidence="3" id="KW-0274">FAD</keyword>
<dbReference type="PANTHER" id="PTHR43004">
    <property type="entry name" value="TRK SYSTEM POTASSIUM UPTAKE PROTEIN"/>
    <property type="match status" value="1"/>
</dbReference>
<evidence type="ECO:0000313" key="7">
    <source>
        <dbReference type="Proteomes" id="UP000509684"/>
    </source>
</evidence>
<evidence type="ECO:0000256" key="1">
    <source>
        <dbReference type="ARBA" id="ARBA00001974"/>
    </source>
</evidence>
<dbReference type="Gene3D" id="3.50.50.60">
    <property type="entry name" value="FAD/NAD(P)-binding domain"/>
    <property type="match status" value="1"/>
</dbReference>
<dbReference type="KEGG" id="acog:HWD57_05960"/>
<reference evidence="6 7" key="1">
    <citation type="journal article" date="2019" name="Microbiome">
        <title>Annotated bacterial chromosomes from frame-shift-corrected long-read metagenomic data.</title>
        <authorList>
            <person name="Arumugam K."/>
            <person name="Bagci C."/>
            <person name="Bessarab I."/>
            <person name="Beier S."/>
            <person name="Buchfink B."/>
            <person name="Gorska A."/>
            <person name="Qiu G."/>
            <person name="Huson D.H."/>
            <person name="Williams R.B.H."/>
        </authorList>
    </citation>
    <scope>NUCLEOTIDE SEQUENCE [LARGE SCALE GENOMIC DNA]</scope>
    <source>
        <strain evidence="6">SSA1</strain>
    </source>
</reference>
<dbReference type="EMBL" id="CP058708">
    <property type="protein sequence ID" value="QLH49377.1"/>
    <property type="molecule type" value="Genomic_DNA"/>
</dbReference>
<sequence>MPVPVRHPNRRLIIKTEVLIVGAGPTGLLLANQLVRHGVRPLIIDPHSGPAQQSRAMAAQARTLEIFAKPGTADRALELGKRGTGATLWVEGERRARILGGYGGRRVDGAGGTERLSTEGRLPPSSPGAARISGGSSAFWRKPCGAGTISASARSFPTCGTRRGRGSLSRPANDSPPAGSCSP</sequence>
<dbReference type="InterPro" id="IPR036188">
    <property type="entry name" value="FAD/NAD-bd_sf"/>
</dbReference>